<gene>
    <name evidence="2" type="ORF">B0H16DRAFT_1577970</name>
</gene>
<reference evidence="2" key="1">
    <citation type="submission" date="2023-03" db="EMBL/GenBank/DDBJ databases">
        <title>Massive genome expansion in bonnet fungi (Mycena s.s.) driven by repeated elements and novel gene families across ecological guilds.</title>
        <authorList>
            <consortium name="Lawrence Berkeley National Laboratory"/>
            <person name="Harder C.B."/>
            <person name="Miyauchi S."/>
            <person name="Viragh M."/>
            <person name="Kuo A."/>
            <person name="Thoen E."/>
            <person name="Andreopoulos B."/>
            <person name="Lu D."/>
            <person name="Skrede I."/>
            <person name="Drula E."/>
            <person name="Henrissat B."/>
            <person name="Morin E."/>
            <person name="Kohler A."/>
            <person name="Barry K."/>
            <person name="LaButti K."/>
            <person name="Morin E."/>
            <person name="Salamov A."/>
            <person name="Lipzen A."/>
            <person name="Mereny Z."/>
            <person name="Hegedus B."/>
            <person name="Baldrian P."/>
            <person name="Stursova M."/>
            <person name="Weitz H."/>
            <person name="Taylor A."/>
            <person name="Grigoriev I.V."/>
            <person name="Nagy L.G."/>
            <person name="Martin F."/>
            <person name="Kauserud H."/>
        </authorList>
    </citation>
    <scope>NUCLEOTIDE SEQUENCE</scope>
    <source>
        <strain evidence="2">CBHHK182m</strain>
    </source>
</reference>
<evidence type="ECO:0000256" key="1">
    <source>
        <dbReference type="SAM" id="SignalP"/>
    </source>
</evidence>
<feature type="chain" id="PRO_5042249036" description="Secreted protein" evidence="1">
    <location>
        <begin position="29"/>
        <end position="255"/>
    </location>
</feature>
<keyword evidence="1" id="KW-0732">Signal</keyword>
<proteinExistence type="predicted"/>
<dbReference type="EMBL" id="JARKIB010000133">
    <property type="protein sequence ID" value="KAJ7734228.1"/>
    <property type="molecule type" value="Genomic_DNA"/>
</dbReference>
<accession>A0AAD7I3C8</accession>
<feature type="signal peptide" evidence="1">
    <location>
        <begin position="1"/>
        <end position="28"/>
    </location>
</feature>
<comment type="caution">
    <text evidence="2">The sequence shown here is derived from an EMBL/GenBank/DDBJ whole genome shotgun (WGS) entry which is preliminary data.</text>
</comment>
<protein>
    <recommendedName>
        <fullName evidence="4">Secreted protein</fullName>
    </recommendedName>
</protein>
<dbReference type="Proteomes" id="UP001215598">
    <property type="component" value="Unassembled WGS sequence"/>
</dbReference>
<dbReference type="AlphaFoldDB" id="A0AAD7I3C8"/>
<evidence type="ECO:0008006" key="4">
    <source>
        <dbReference type="Google" id="ProtNLM"/>
    </source>
</evidence>
<evidence type="ECO:0000313" key="2">
    <source>
        <dbReference type="EMBL" id="KAJ7734228.1"/>
    </source>
</evidence>
<name>A0AAD7I3C8_9AGAR</name>
<sequence>MPFLHLRRARRPLWLGFIFPCFFPVARRTDCGLLPVHSCCGRPRSIWMPSSLHRRSRAPVYCLTSLVPPASALARMSAREFRAARHLCTSRNAGEACGCRFAASAFSSGGRYQRRGYHCLPDSSSFSPHRRWACCLPLRRGSQALLPLPLCRRPRSPCARYPPRPLCLLRRARRPFSGRAYFLLHPPSARRRISQRVCSLLVGDVIHDTSACTLSTWVDAGYHILLPARALIPCESLCFVLRPCFNIWEPVLYAY</sequence>
<organism evidence="2 3">
    <name type="scientific">Mycena metata</name>
    <dbReference type="NCBI Taxonomy" id="1033252"/>
    <lineage>
        <taxon>Eukaryota</taxon>
        <taxon>Fungi</taxon>
        <taxon>Dikarya</taxon>
        <taxon>Basidiomycota</taxon>
        <taxon>Agaricomycotina</taxon>
        <taxon>Agaricomycetes</taxon>
        <taxon>Agaricomycetidae</taxon>
        <taxon>Agaricales</taxon>
        <taxon>Marasmiineae</taxon>
        <taxon>Mycenaceae</taxon>
        <taxon>Mycena</taxon>
    </lineage>
</organism>
<evidence type="ECO:0000313" key="3">
    <source>
        <dbReference type="Proteomes" id="UP001215598"/>
    </source>
</evidence>
<keyword evidence="3" id="KW-1185">Reference proteome</keyword>